<organism evidence="9 10">
    <name type="scientific">Vitis vinifera</name>
    <name type="common">Grape</name>
    <dbReference type="NCBI Taxonomy" id="29760"/>
    <lineage>
        <taxon>Eukaryota</taxon>
        <taxon>Viridiplantae</taxon>
        <taxon>Streptophyta</taxon>
        <taxon>Embryophyta</taxon>
        <taxon>Tracheophyta</taxon>
        <taxon>Spermatophyta</taxon>
        <taxon>Magnoliopsida</taxon>
        <taxon>eudicotyledons</taxon>
        <taxon>Gunneridae</taxon>
        <taxon>Pentapetalae</taxon>
        <taxon>rosids</taxon>
        <taxon>Vitales</taxon>
        <taxon>Vitaceae</taxon>
        <taxon>Viteae</taxon>
        <taxon>Vitis</taxon>
    </lineage>
</organism>
<dbReference type="Proteomes" id="UP001227230">
    <property type="component" value="Chromosome 11"/>
</dbReference>
<comment type="subcellular location">
    <subcellularLocation>
        <location evidence="1">Nucleus</location>
    </subcellularLocation>
</comment>
<dbReference type="InterPro" id="IPR045279">
    <property type="entry name" value="ARR-like"/>
</dbReference>
<dbReference type="Gene3D" id="3.40.50.2300">
    <property type="match status" value="1"/>
</dbReference>
<dbReference type="CDD" id="cd17584">
    <property type="entry name" value="REC_typeB_ARR-like"/>
    <property type="match status" value="1"/>
</dbReference>
<evidence type="ECO:0000256" key="1">
    <source>
        <dbReference type="ARBA" id="ARBA00004123"/>
    </source>
</evidence>
<dbReference type="SUPFAM" id="SSF46689">
    <property type="entry name" value="Homeodomain-like"/>
    <property type="match status" value="1"/>
</dbReference>
<dbReference type="InterPro" id="IPR001789">
    <property type="entry name" value="Sig_transdc_resp-reg_receiver"/>
</dbReference>
<dbReference type="InterPro" id="IPR001005">
    <property type="entry name" value="SANT/Myb"/>
</dbReference>
<feature type="compositionally biased region" description="Basic and acidic residues" evidence="7">
    <location>
        <begin position="172"/>
        <end position="182"/>
    </location>
</feature>
<dbReference type="PROSITE" id="PS50110">
    <property type="entry name" value="RESPONSE_REGULATORY"/>
    <property type="match status" value="1"/>
</dbReference>
<dbReference type="InterPro" id="IPR011006">
    <property type="entry name" value="CheY-like_superfamily"/>
</dbReference>
<dbReference type="PANTHER" id="PTHR43874">
    <property type="entry name" value="TWO-COMPONENT RESPONSE REGULATOR"/>
    <property type="match status" value="1"/>
</dbReference>
<evidence type="ECO:0000256" key="3">
    <source>
        <dbReference type="ARBA" id="ARBA00023015"/>
    </source>
</evidence>
<dbReference type="NCBIfam" id="TIGR01557">
    <property type="entry name" value="myb_SHAQKYF"/>
    <property type="match status" value="1"/>
</dbReference>
<dbReference type="EMBL" id="CP126658">
    <property type="protein sequence ID" value="WJZ98851.1"/>
    <property type="molecule type" value="Genomic_DNA"/>
</dbReference>
<dbReference type="SUPFAM" id="SSF52172">
    <property type="entry name" value="CheY-like"/>
    <property type="match status" value="1"/>
</dbReference>
<accession>A0ABY9CUI0</accession>
<evidence type="ECO:0000256" key="7">
    <source>
        <dbReference type="SAM" id="MobiDB-lite"/>
    </source>
</evidence>
<keyword evidence="4" id="KW-0804">Transcription</keyword>
<gene>
    <name evidence="9" type="ORF">VitviT2T_017351</name>
</gene>
<sequence length="514" mass="57527">MSDDYETPSPDGTQFPDGLRVLAVDDNIVCLKILVTLLEQCRYKVTATTKACEALEMLRENRENFDIVITDVKMPDMDGFTLLKIIGLEMDIPVIMTSVNDDRSTVLKGIRHGARDYLLKPVRVLEIKNIWQHVVRKNLFDSGKPGVKEEKAMEMEKSKEKGGGEEEEEEEDHPKEHSFEDGSVRKKQRLNWTSELHIKFLNAIHQLETADKAVPKKILEIMNEPGLSRENVASHLQKYRKMLRKNCAKVSQQMDNSNLDPSRRGRRPSHAAIFSESQGYGSRNPDSRWEVNGDTKAEKPYTPSSSLMYAKPLLQPVENQDMLFQQCLQSPQLAVSSRMHLPGLGGLLSAPAWPGRPPCPLPQFSGPKVKTCFPGQQLPDGSMDVSPQFPNYSTSSEPCPLPFPEPSFAFADFSPSPYQTLPDASTGMETVNPNFSLVQHEGGLVNFNRGQTTAGCPLNIQGPNMESLNVNSQIFMQHCQENLDTESSIHLNSCRSMDDDLSAMVKQFNYNGPA</sequence>
<evidence type="ECO:0000256" key="6">
    <source>
        <dbReference type="PROSITE-ProRule" id="PRU00169"/>
    </source>
</evidence>
<feature type="compositionally biased region" description="Polar residues" evidence="7">
    <location>
        <begin position="249"/>
        <end position="260"/>
    </location>
</feature>
<keyword evidence="2" id="KW-0902">Two-component regulatory system</keyword>
<reference evidence="9 10" key="1">
    <citation type="journal article" date="2023" name="Hortic Res">
        <title>The complete reference genome for grapevine (Vitis vinifera L.) genetics and breeding.</title>
        <authorList>
            <person name="Shi X."/>
            <person name="Cao S."/>
            <person name="Wang X."/>
            <person name="Huang S."/>
            <person name="Wang Y."/>
            <person name="Liu Z."/>
            <person name="Liu W."/>
            <person name="Leng X."/>
            <person name="Peng Y."/>
            <person name="Wang N."/>
            <person name="Wang Y."/>
            <person name="Ma Z."/>
            <person name="Xu X."/>
            <person name="Zhang F."/>
            <person name="Xue H."/>
            <person name="Zhong H."/>
            <person name="Wang Y."/>
            <person name="Zhang K."/>
            <person name="Velt A."/>
            <person name="Avia K."/>
            <person name="Holtgrawe D."/>
            <person name="Grimplet J."/>
            <person name="Matus J.T."/>
            <person name="Ware D."/>
            <person name="Wu X."/>
            <person name="Wang H."/>
            <person name="Liu C."/>
            <person name="Fang Y."/>
            <person name="Rustenholz C."/>
            <person name="Cheng Z."/>
            <person name="Xiao H."/>
            <person name="Zhou Y."/>
        </authorList>
    </citation>
    <scope>NUCLEOTIDE SEQUENCE [LARGE SCALE GENOMIC DNA]</scope>
    <source>
        <strain evidence="10">cv. Pinot noir / PN40024</strain>
        <tissue evidence="9">Leaf</tissue>
    </source>
</reference>
<dbReference type="PANTHER" id="PTHR43874:SF217">
    <property type="entry name" value="TWO-COMPONENT RESPONSE REGULATOR ORR24-LIKE ISOFORM X1"/>
    <property type="match status" value="1"/>
</dbReference>
<feature type="modified residue" description="4-aspartylphosphate" evidence="6">
    <location>
        <position position="71"/>
    </location>
</feature>
<dbReference type="Gene3D" id="1.10.10.60">
    <property type="entry name" value="Homeodomain-like"/>
    <property type="match status" value="1"/>
</dbReference>
<keyword evidence="10" id="KW-1185">Reference proteome</keyword>
<feature type="compositionally biased region" description="Basic and acidic residues" evidence="7">
    <location>
        <begin position="146"/>
        <end position="164"/>
    </location>
</feature>
<evidence type="ECO:0000256" key="4">
    <source>
        <dbReference type="ARBA" id="ARBA00023163"/>
    </source>
</evidence>
<proteinExistence type="predicted"/>
<dbReference type="Pfam" id="PF00249">
    <property type="entry name" value="Myb_DNA-binding"/>
    <property type="match status" value="1"/>
</dbReference>
<name>A0ABY9CUI0_VITVI</name>
<keyword evidence="5" id="KW-0539">Nucleus</keyword>
<protein>
    <recommendedName>
        <fullName evidence="8">Response regulatory domain-containing protein</fullName>
    </recommendedName>
</protein>
<dbReference type="InterPro" id="IPR006447">
    <property type="entry name" value="Myb_dom_plants"/>
</dbReference>
<dbReference type="SMART" id="SM00448">
    <property type="entry name" value="REC"/>
    <property type="match status" value="1"/>
</dbReference>
<keyword evidence="6" id="KW-0597">Phosphoprotein</keyword>
<feature type="region of interest" description="Disordered" evidence="7">
    <location>
        <begin position="249"/>
        <end position="268"/>
    </location>
</feature>
<evidence type="ECO:0000313" key="10">
    <source>
        <dbReference type="Proteomes" id="UP001227230"/>
    </source>
</evidence>
<feature type="domain" description="Response regulatory" evidence="8">
    <location>
        <begin position="20"/>
        <end position="135"/>
    </location>
</feature>
<keyword evidence="3" id="KW-0805">Transcription regulation</keyword>
<dbReference type="InterPro" id="IPR009057">
    <property type="entry name" value="Homeodomain-like_sf"/>
</dbReference>
<evidence type="ECO:0000259" key="8">
    <source>
        <dbReference type="PROSITE" id="PS50110"/>
    </source>
</evidence>
<feature type="region of interest" description="Disordered" evidence="7">
    <location>
        <begin position="145"/>
        <end position="182"/>
    </location>
</feature>
<dbReference type="Pfam" id="PF00072">
    <property type="entry name" value="Response_reg"/>
    <property type="match status" value="1"/>
</dbReference>
<feature type="compositionally biased region" description="Basic and acidic residues" evidence="7">
    <location>
        <begin position="285"/>
        <end position="299"/>
    </location>
</feature>
<feature type="region of interest" description="Disordered" evidence="7">
    <location>
        <begin position="273"/>
        <end position="304"/>
    </location>
</feature>
<evidence type="ECO:0000256" key="2">
    <source>
        <dbReference type="ARBA" id="ARBA00023012"/>
    </source>
</evidence>
<evidence type="ECO:0000313" key="9">
    <source>
        <dbReference type="EMBL" id="WJZ98851.1"/>
    </source>
</evidence>
<evidence type="ECO:0000256" key="5">
    <source>
        <dbReference type="ARBA" id="ARBA00023242"/>
    </source>
</evidence>